<keyword evidence="4 7" id="KW-0472">Membrane</keyword>
<feature type="transmembrane region" description="Helical" evidence="7">
    <location>
        <begin position="666"/>
        <end position="683"/>
    </location>
</feature>
<keyword evidence="5" id="KW-0862">Zinc</keyword>
<evidence type="ECO:0000313" key="9">
    <source>
        <dbReference type="EMBL" id="CAK9025953.1"/>
    </source>
</evidence>
<feature type="region of interest" description="Disordered" evidence="6">
    <location>
        <begin position="138"/>
        <end position="188"/>
    </location>
</feature>
<gene>
    <name evidence="9" type="ORF">SCF082_LOCUS17292</name>
</gene>
<reference evidence="9 10" key="1">
    <citation type="submission" date="2024-02" db="EMBL/GenBank/DDBJ databases">
        <authorList>
            <person name="Chen Y."/>
            <person name="Shah S."/>
            <person name="Dougan E. K."/>
            <person name="Thang M."/>
            <person name="Chan C."/>
        </authorList>
    </citation>
    <scope>NUCLEOTIDE SEQUENCE [LARGE SCALE GENOMIC DNA]</scope>
</reference>
<evidence type="ECO:0000256" key="1">
    <source>
        <dbReference type="ARBA" id="ARBA00004141"/>
    </source>
</evidence>
<dbReference type="PROSITE" id="PS51501">
    <property type="entry name" value="ZF_DNL"/>
    <property type="match status" value="1"/>
</dbReference>
<feature type="compositionally biased region" description="Low complexity" evidence="6">
    <location>
        <begin position="325"/>
        <end position="336"/>
    </location>
</feature>
<name>A0ABP0KI75_9DINO</name>
<feature type="compositionally biased region" description="Low complexity" evidence="6">
    <location>
        <begin position="171"/>
        <end position="185"/>
    </location>
</feature>
<keyword evidence="10" id="KW-1185">Reference proteome</keyword>
<sequence length="722" mass="77644">MAGRLSLGASFSDEMACATAFVTLSCDEPSSQIANTLGREAEGGARERARERTSDGDCKGAFANDMLARNVIGVARGQWARRVAKGKRASIGTPRLDVEQVLVLERQQQQQQQQQQRRQINGGVIVERNVTGSGELKLKRQGWRKRSRQETGFRFWSGKAQDGNGSGPPGGDSKSGSSTGSGTSEDTSDAQLKAMLENIRLQLEKRSTRKERARLAMAFTCTYAGECKQDSEQARRTVKLISKQSYEHGVVLVKCPCDKLHLVADNLGWFGEEKNIEEILAARGDEVRRLQADDLLDLENDSDDVDPVTPLSTTKQPGALRGRRGSFVGSDGSSGSEASRLGQPKPRAEDNDGDAMSDPAASIKVPGLNLVVELKYLSLVLLVVQNVGLVLSIKYSKVHRAEDGLAYLSSTAVVTAELLKFLAALALEYALETPSGESFLDKMRSEFFNVDTVKLSVPGILYCIQNNLLFVALTNLSVAVYQVSAQIKILTTAMFSVLLLGKHISRIQVGSLFLLTAGVGIVQVATANPSQTPTRAQQDANKALGLAAILIACCTSGFAGVYFEKILKRGRKVTLYIRNVQLAFFGFVIGLATVYITDYDAVEQNGFFQGYGPPVYVVIVTQAVGGLLVAVVMKYADNILKGFATSISIILASAVSTVLFDVSLNAMFVFGASLVICSVYLYGKFPPAKAAQNYEPVQTSDTETASAGAAADKTSATKLAST</sequence>
<evidence type="ECO:0000256" key="6">
    <source>
        <dbReference type="SAM" id="MobiDB-lite"/>
    </source>
</evidence>
<keyword evidence="5" id="KW-0479">Metal-binding</keyword>
<evidence type="ECO:0000256" key="3">
    <source>
        <dbReference type="ARBA" id="ARBA00022989"/>
    </source>
</evidence>
<feature type="domain" description="DNL-type" evidence="8">
    <location>
        <begin position="210"/>
        <end position="312"/>
    </location>
</feature>
<feature type="transmembrane region" description="Helical" evidence="7">
    <location>
        <begin position="643"/>
        <end position="660"/>
    </location>
</feature>
<comment type="caution">
    <text evidence="9">The sequence shown here is derived from an EMBL/GenBank/DDBJ whole genome shotgun (WGS) entry which is preliminary data.</text>
</comment>
<feature type="region of interest" description="Disordered" evidence="6">
    <location>
        <begin position="702"/>
        <end position="722"/>
    </location>
</feature>
<proteinExistence type="predicted"/>
<feature type="transmembrane region" description="Helical" evidence="7">
    <location>
        <begin position="479"/>
        <end position="500"/>
    </location>
</feature>
<evidence type="ECO:0000256" key="5">
    <source>
        <dbReference type="PROSITE-ProRule" id="PRU00834"/>
    </source>
</evidence>
<evidence type="ECO:0000313" key="10">
    <source>
        <dbReference type="Proteomes" id="UP001642464"/>
    </source>
</evidence>
<keyword evidence="2 7" id="KW-0812">Transmembrane</keyword>
<dbReference type="NCBIfam" id="TIGR00803">
    <property type="entry name" value="nst"/>
    <property type="match status" value="1"/>
</dbReference>
<dbReference type="InterPro" id="IPR007853">
    <property type="entry name" value="Znf_DNL-typ"/>
</dbReference>
<protein>
    <submittedName>
        <fullName evidence="9">UDP-N-acetylglucosamine transporter (Golgi UDP-GlcNAc transporter) (Solute carrier family 35 member A3)</fullName>
    </submittedName>
</protein>
<dbReference type="PROSITE" id="PS51257">
    <property type="entry name" value="PROKAR_LIPOPROTEIN"/>
    <property type="match status" value="1"/>
</dbReference>
<dbReference type="Pfam" id="PF04142">
    <property type="entry name" value="Nuc_sug_transp"/>
    <property type="match status" value="1"/>
</dbReference>
<dbReference type="PANTHER" id="PTHR10231">
    <property type="entry name" value="NUCLEOTIDE-SUGAR TRANSMEMBRANE TRANSPORTER"/>
    <property type="match status" value="1"/>
</dbReference>
<evidence type="ECO:0000256" key="7">
    <source>
        <dbReference type="SAM" id="Phobius"/>
    </source>
</evidence>
<evidence type="ECO:0000259" key="8">
    <source>
        <dbReference type="PROSITE" id="PS51501"/>
    </source>
</evidence>
<dbReference type="Proteomes" id="UP001642464">
    <property type="component" value="Unassembled WGS sequence"/>
</dbReference>
<evidence type="ECO:0000256" key="4">
    <source>
        <dbReference type="ARBA" id="ARBA00023136"/>
    </source>
</evidence>
<feature type="transmembrane region" description="Helical" evidence="7">
    <location>
        <begin position="543"/>
        <end position="563"/>
    </location>
</feature>
<feature type="transmembrane region" description="Helical" evidence="7">
    <location>
        <begin position="616"/>
        <end position="636"/>
    </location>
</feature>
<evidence type="ECO:0000256" key="2">
    <source>
        <dbReference type="ARBA" id="ARBA00022692"/>
    </source>
</evidence>
<accession>A0ABP0KI75</accession>
<dbReference type="Pfam" id="PF05180">
    <property type="entry name" value="zf-DNL"/>
    <property type="match status" value="1"/>
</dbReference>
<dbReference type="InterPro" id="IPR007271">
    <property type="entry name" value="Nuc_sug_transpt"/>
</dbReference>
<feature type="transmembrane region" description="Helical" evidence="7">
    <location>
        <begin position="512"/>
        <end position="531"/>
    </location>
</feature>
<feature type="region of interest" description="Disordered" evidence="6">
    <location>
        <begin position="299"/>
        <end position="358"/>
    </location>
</feature>
<dbReference type="EMBL" id="CAXAMM010011365">
    <property type="protein sequence ID" value="CAK9025953.1"/>
    <property type="molecule type" value="Genomic_DNA"/>
</dbReference>
<dbReference type="InterPro" id="IPR037185">
    <property type="entry name" value="EmrE-like"/>
</dbReference>
<comment type="subcellular location">
    <subcellularLocation>
        <location evidence="1">Membrane</location>
        <topology evidence="1">Multi-pass membrane protein</topology>
    </subcellularLocation>
</comment>
<keyword evidence="5" id="KW-0863">Zinc-finger</keyword>
<feature type="transmembrane region" description="Helical" evidence="7">
    <location>
        <begin position="575"/>
        <end position="596"/>
    </location>
</feature>
<keyword evidence="3 7" id="KW-1133">Transmembrane helix</keyword>
<dbReference type="SUPFAM" id="SSF103481">
    <property type="entry name" value="Multidrug resistance efflux transporter EmrE"/>
    <property type="match status" value="1"/>
</dbReference>
<organism evidence="9 10">
    <name type="scientific">Durusdinium trenchii</name>
    <dbReference type="NCBI Taxonomy" id="1381693"/>
    <lineage>
        <taxon>Eukaryota</taxon>
        <taxon>Sar</taxon>
        <taxon>Alveolata</taxon>
        <taxon>Dinophyceae</taxon>
        <taxon>Suessiales</taxon>
        <taxon>Symbiodiniaceae</taxon>
        <taxon>Durusdinium</taxon>
    </lineage>
</organism>